<accession>A0A835ZDV6</accession>
<keyword evidence="3" id="KW-1185">Reference proteome</keyword>
<feature type="region of interest" description="Disordered" evidence="1">
    <location>
        <begin position="97"/>
        <end position="160"/>
    </location>
</feature>
<gene>
    <name evidence="2" type="ORF">JKP88DRAFT_232166</name>
</gene>
<dbReference type="AlphaFoldDB" id="A0A835ZDV6"/>
<proteinExistence type="predicted"/>
<evidence type="ECO:0000256" key="1">
    <source>
        <dbReference type="SAM" id="MobiDB-lite"/>
    </source>
</evidence>
<protein>
    <submittedName>
        <fullName evidence="2">Uncharacterized protein</fullName>
    </submittedName>
</protein>
<dbReference type="EMBL" id="JAFCMP010000033">
    <property type="protein sequence ID" value="KAG5190514.1"/>
    <property type="molecule type" value="Genomic_DNA"/>
</dbReference>
<evidence type="ECO:0000313" key="2">
    <source>
        <dbReference type="EMBL" id="KAG5190514.1"/>
    </source>
</evidence>
<sequence length="160" mass="17656">MNCKRCAEQDREQDMLRRAHAEMQAQLPEQVAHIAELEYEARLSKAAALSSPSDDLQSLYASIDARATRFRRYVAQAAQLYREQLLQVRRMGDPEAQVPALPAGGTAWSRGEPRGAVSSASVARTDSEVRPSATCPKRAPGWTPEGGASTVHKRFKPPRL</sequence>
<dbReference type="Proteomes" id="UP000664859">
    <property type="component" value="Unassembled WGS sequence"/>
</dbReference>
<evidence type="ECO:0000313" key="3">
    <source>
        <dbReference type="Proteomes" id="UP000664859"/>
    </source>
</evidence>
<comment type="caution">
    <text evidence="2">The sequence shown here is derived from an EMBL/GenBank/DDBJ whole genome shotgun (WGS) entry which is preliminary data.</text>
</comment>
<organism evidence="2 3">
    <name type="scientific">Tribonema minus</name>
    <dbReference type="NCBI Taxonomy" id="303371"/>
    <lineage>
        <taxon>Eukaryota</taxon>
        <taxon>Sar</taxon>
        <taxon>Stramenopiles</taxon>
        <taxon>Ochrophyta</taxon>
        <taxon>PX clade</taxon>
        <taxon>Xanthophyceae</taxon>
        <taxon>Tribonematales</taxon>
        <taxon>Tribonemataceae</taxon>
        <taxon>Tribonema</taxon>
    </lineage>
</organism>
<feature type="non-terminal residue" evidence="2">
    <location>
        <position position="160"/>
    </location>
</feature>
<name>A0A835ZDV6_9STRA</name>
<feature type="compositionally biased region" description="Basic residues" evidence="1">
    <location>
        <begin position="151"/>
        <end position="160"/>
    </location>
</feature>
<reference evidence="2" key="1">
    <citation type="submission" date="2021-02" db="EMBL/GenBank/DDBJ databases">
        <title>First Annotated Genome of the Yellow-green Alga Tribonema minus.</title>
        <authorList>
            <person name="Mahan K.M."/>
        </authorList>
    </citation>
    <scope>NUCLEOTIDE SEQUENCE</scope>
    <source>
        <strain evidence="2">UTEX B ZZ1240</strain>
    </source>
</reference>